<dbReference type="GO" id="GO:0016740">
    <property type="term" value="F:transferase activity"/>
    <property type="evidence" value="ECO:0007669"/>
    <property type="project" value="UniProtKB-KW"/>
</dbReference>
<dbReference type="CDD" id="cd15496">
    <property type="entry name" value="PHD_PHF7_G2E3_like"/>
    <property type="match status" value="1"/>
</dbReference>
<evidence type="ECO:0000256" key="4">
    <source>
        <dbReference type="ARBA" id="ARBA00022723"/>
    </source>
</evidence>
<keyword evidence="5 9" id="KW-0863">Zinc-finger</keyword>
<feature type="domain" description="RING-type" evidence="10">
    <location>
        <begin position="150"/>
        <end position="206"/>
    </location>
</feature>
<evidence type="ECO:0000256" key="9">
    <source>
        <dbReference type="PROSITE-ProRule" id="PRU00175"/>
    </source>
</evidence>
<dbReference type="InterPro" id="IPR001965">
    <property type="entry name" value="Znf_PHD"/>
</dbReference>
<evidence type="ECO:0008006" key="14">
    <source>
        <dbReference type="Google" id="ProtNLM"/>
    </source>
</evidence>
<dbReference type="PANTHER" id="PTHR12420:SF47">
    <property type="entry name" value="PHD FINGER PROTEIN 7"/>
    <property type="match status" value="1"/>
</dbReference>
<evidence type="ECO:0000259" key="11">
    <source>
        <dbReference type="PROSITE" id="PS51805"/>
    </source>
</evidence>
<keyword evidence="6" id="KW-0833">Ubl conjugation pathway</keyword>
<keyword evidence="4" id="KW-0479">Metal-binding</keyword>
<evidence type="ECO:0000256" key="7">
    <source>
        <dbReference type="ARBA" id="ARBA00022833"/>
    </source>
</evidence>
<dbReference type="PROSITE" id="PS51805">
    <property type="entry name" value="EPHD"/>
    <property type="match status" value="1"/>
</dbReference>
<dbReference type="InterPro" id="IPR059102">
    <property type="entry name" value="PHD_PHF7/G2E3-like"/>
</dbReference>
<keyword evidence="13" id="KW-1185">Reference proteome</keyword>
<dbReference type="InterPro" id="IPR051188">
    <property type="entry name" value="PHD-type_Zinc_Finger"/>
</dbReference>
<evidence type="ECO:0000259" key="10">
    <source>
        <dbReference type="PROSITE" id="PS50089"/>
    </source>
</evidence>
<organism evidence="12 13">
    <name type="scientific">Strix occidentalis caurina</name>
    <name type="common">northern spotted owl</name>
    <dbReference type="NCBI Taxonomy" id="311401"/>
    <lineage>
        <taxon>Eukaryota</taxon>
        <taxon>Metazoa</taxon>
        <taxon>Chordata</taxon>
        <taxon>Craniata</taxon>
        <taxon>Vertebrata</taxon>
        <taxon>Euteleostomi</taxon>
        <taxon>Archelosauria</taxon>
        <taxon>Archosauria</taxon>
        <taxon>Dinosauria</taxon>
        <taxon>Saurischia</taxon>
        <taxon>Theropoda</taxon>
        <taxon>Coelurosauria</taxon>
        <taxon>Aves</taxon>
        <taxon>Neognathae</taxon>
        <taxon>Neoaves</taxon>
        <taxon>Telluraves</taxon>
        <taxon>Strigiformes</taxon>
        <taxon>Strigidae</taxon>
        <taxon>Strix</taxon>
    </lineage>
</organism>
<dbReference type="InterPro" id="IPR042013">
    <property type="entry name" value="PHF7/G2E3_ePHD"/>
</dbReference>
<protein>
    <recommendedName>
        <fullName evidence="14">PHD finger protein 7</fullName>
    </recommendedName>
</protein>
<evidence type="ECO:0000256" key="8">
    <source>
        <dbReference type="ARBA" id="ARBA00023242"/>
    </source>
</evidence>
<comment type="subcellular location">
    <subcellularLocation>
        <location evidence="1">Nucleus</location>
    </subcellularLocation>
</comment>
<dbReference type="SMART" id="SM00184">
    <property type="entry name" value="RING"/>
    <property type="match status" value="1"/>
</dbReference>
<dbReference type="PANTHER" id="PTHR12420">
    <property type="entry name" value="PHD FINGER PROTEIN"/>
    <property type="match status" value="1"/>
</dbReference>
<dbReference type="GO" id="GO:0005634">
    <property type="term" value="C:nucleus"/>
    <property type="evidence" value="ECO:0007669"/>
    <property type="project" value="UniProtKB-SubCell"/>
</dbReference>
<feature type="domain" description="PHD-type" evidence="11">
    <location>
        <begin position="20"/>
        <end position="135"/>
    </location>
</feature>
<proteinExistence type="predicted"/>
<dbReference type="GO" id="GO:0008270">
    <property type="term" value="F:zinc ion binding"/>
    <property type="evidence" value="ECO:0007669"/>
    <property type="project" value="UniProtKB-KW"/>
</dbReference>
<dbReference type="InterPro" id="IPR011011">
    <property type="entry name" value="Znf_FYVE_PHD"/>
</dbReference>
<evidence type="ECO:0000256" key="2">
    <source>
        <dbReference type="ARBA" id="ARBA00004906"/>
    </source>
</evidence>
<keyword evidence="3" id="KW-0808">Transferase</keyword>
<evidence type="ECO:0000313" key="12">
    <source>
        <dbReference type="Ensembl" id="ENSSOCP00000019830.1"/>
    </source>
</evidence>
<dbReference type="Proteomes" id="UP000694551">
    <property type="component" value="Unplaced"/>
</dbReference>
<keyword evidence="7" id="KW-0862">Zinc</keyword>
<dbReference type="InterPro" id="IPR001841">
    <property type="entry name" value="Znf_RING"/>
</dbReference>
<comment type="pathway">
    <text evidence="2">Protein modification; protein ubiquitination.</text>
</comment>
<evidence type="ECO:0000256" key="1">
    <source>
        <dbReference type="ARBA" id="ARBA00004123"/>
    </source>
</evidence>
<keyword evidence="8" id="KW-0539">Nucleus</keyword>
<evidence type="ECO:0000313" key="13">
    <source>
        <dbReference type="Proteomes" id="UP000694551"/>
    </source>
</evidence>
<accession>A0A8D0FRT9</accession>
<name>A0A8D0FRT9_STROC</name>
<dbReference type="CDD" id="cd15669">
    <property type="entry name" value="ePHD_PHF7_G2E3_like"/>
    <property type="match status" value="1"/>
</dbReference>
<dbReference type="AlphaFoldDB" id="A0A8D0FRT9"/>
<evidence type="ECO:0000256" key="6">
    <source>
        <dbReference type="ARBA" id="ARBA00022786"/>
    </source>
</evidence>
<dbReference type="SUPFAM" id="SSF57850">
    <property type="entry name" value="RING/U-box"/>
    <property type="match status" value="1"/>
</dbReference>
<dbReference type="SUPFAM" id="SSF57903">
    <property type="entry name" value="FYVE/PHD zinc finger"/>
    <property type="match status" value="1"/>
</dbReference>
<dbReference type="Pfam" id="PF13771">
    <property type="entry name" value="zf-HC5HC2H"/>
    <property type="match status" value="1"/>
</dbReference>
<sequence length="353" mass="39339">MAAVTHRDKCSFPPAFSLSPPVCVLCGRAQADPDLCGEKIKKEVLCAHLFCVIFASELFHWQDEQSGLLAILPEDFPRIVKRAAQKKCFVCGKNGAAITCCREGCDRSFHLPCAMEGECVTQYFSPHRSFCREHHPEQEVEAAPEKNTECVICLEPVEDRKSYHTMVCPACKHAWFHRGCIQVGAVPSALGHALYTGFSFNCPVCRDKHDFILDMLTMGIQIPLRLPSWDNGPLDKTLIERHSRCDARECLCPGGREQAEEEGPWELLLCSSCAAEGTHRRCSNLRTSRTSWECESCAGQGTGKRQSTFMPLGWGQGPGKAWQEVPRLRLAEPLCSRRAVATSLASPQWLLFP</sequence>
<reference evidence="12" key="1">
    <citation type="submission" date="2025-08" db="UniProtKB">
        <authorList>
            <consortium name="Ensembl"/>
        </authorList>
    </citation>
    <scope>IDENTIFICATION</scope>
</reference>
<dbReference type="PROSITE" id="PS50089">
    <property type="entry name" value="ZF_RING_2"/>
    <property type="match status" value="1"/>
</dbReference>
<evidence type="ECO:0000256" key="5">
    <source>
        <dbReference type="ARBA" id="ARBA00022771"/>
    </source>
</evidence>
<evidence type="ECO:0000256" key="3">
    <source>
        <dbReference type="ARBA" id="ARBA00022679"/>
    </source>
</evidence>
<dbReference type="Gene3D" id="3.30.40.10">
    <property type="entry name" value="Zinc/RING finger domain, C3HC4 (zinc finger)"/>
    <property type="match status" value="3"/>
</dbReference>
<dbReference type="InterPro" id="IPR013083">
    <property type="entry name" value="Znf_RING/FYVE/PHD"/>
</dbReference>
<dbReference type="InterPro" id="IPR034732">
    <property type="entry name" value="EPHD"/>
</dbReference>
<dbReference type="Pfam" id="PF26054">
    <property type="entry name" value="PHD_G2E3"/>
    <property type="match status" value="1"/>
</dbReference>
<dbReference type="SMART" id="SM00249">
    <property type="entry name" value="PHD"/>
    <property type="match status" value="3"/>
</dbReference>
<reference evidence="12" key="2">
    <citation type="submission" date="2025-09" db="UniProtKB">
        <authorList>
            <consortium name="Ensembl"/>
        </authorList>
    </citation>
    <scope>IDENTIFICATION</scope>
</reference>
<dbReference type="Ensembl" id="ENSSOCT00000020335.1">
    <property type="protein sequence ID" value="ENSSOCP00000019830.1"/>
    <property type="gene ID" value="ENSSOCG00000014844.1"/>
</dbReference>